<dbReference type="eggNOG" id="KOG0335">
    <property type="taxonomic scope" value="Eukaryota"/>
</dbReference>
<dbReference type="KEGG" id="ehx:EMIHUDRAFT_447449"/>
<evidence type="ECO:0000259" key="8">
    <source>
        <dbReference type="PROSITE" id="PS51192"/>
    </source>
</evidence>
<keyword evidence="7" id="KW-0732">Signal</keyword>
<dbReference type="Gene3D" id="3.40.50.300">
    <property type="entry name" value="P-loop containing nucleotide triphosphate hydrolases"/>
    <property type="match status" value="2"/>
</dbReference>
<evidence type="ECO:0000256" key="2">
    <source>
        <dbReference type="ARBA" id="ARBA00022741"/>
    </source>
</evidence>
<evidence type="ECO:0000256" key="5">
    <source>
        <dbReference type="ARBA" id="ARBA00022840"/>
    </source>
</evidence>
<dbReference type="InterPro" id="IPR027417">
    <property type="entry name" value="P-loop_NTPase"/>
</dbReference>
<evidence type="ECO:0000259" key="9">
    <source>
        <dbReference type="PROSITE" id="PS51194"/>
    </source>
</evidence>
<dbReference type="SMART" id="SM00487">
    <property type="entry name" value="DEXDc"/>
    <property type="match status" value="1"/>
</dbReference>
<dbReference type="Proteomes" id="UP000013827">
    <property type="component" value="Unassembled WGS sequence"/>
</dbReference>
<reference evidence="11" key="1">
    <citation type="journal article" date="2013" name="Nature">
        <title>Pan genome of the phytoplankton Emiliania underpins its global distribution.</title>
        <authorList>
            <person name="Read B.A."/>
            <person name="Kegel J."/>
            <person name="Klute M.J."/>
            <person name="Kuo A."/>
            <person name="Lefebvre S.C."/>
            <person name="Maumus F."/>
            <person name="Mayer C."/>
            <person name="Miller J."/>
            <person name="Monier A."/>
            <person name="Salamov A."/>
            <person name="Young J."/>
            <person name="Aguilar M."/>
            <person name="Claverie J.M."/>
            <person name="Frickenhaus S."/>
            <person name="Gonzalez K."/>
            <person name="Herman E.K."/>
            <person name="Lin Y.C."/>
            <person name="Napier J."/>
            <person name="Ogata H."/>
            <person name="Sarno A.F."/>
            <person name="Shmutz J."/>
            <person name="Schroeder D."/>
            <person name="de Vargas C."/>
            <person name="Verret F."/>
            <person name="von Dassow P."/>
            <person name="Valentin K."/>
            <person name="Van de Peer Y."/>
            <person name="Wheeler G."/>
            <person name="Dacks J.B."/>
            <person name="Delwiche C.F."/>
            <person name="Dyhrman S.T."/>
            <person name="Glockner G."/>
            <person name="John U."/>
            <person name="Richards T."/>
            <person name="Worden A.Z."/>
            <person name="Zhang X."/>
            <person name="Grigoriev I.V."/>
            <person name="Allen A.E."/>
            <person name="Bidle K."/>
            <person name="Borodovsky M."/>
            <person name="Bowler C."/>
            <person name="Brownlee C."/>
            <person name="Cock J.M."/>
            <person name="Elias M."/>
            <person name="Gladyshev V.N."/>
            <person name="Groth M."/>
            <person name="Guda C."/>
            <person name="Hadaegh A."/>
            <person name="Iglesias-Rodriguez M.D."/>
            <person name="Jenkins J."/>
            <person name="Jones B.M."/>
            <person name="Lawson T."/>
            <person name="Leese F."/>
            <person name="Lindquist E."/>
            <person name="Lobanov A."/>
            <person name="Lomsadze A."/>
            <person name="Malik S.B."/>
            <person name="Marsh M.E."/>
            <person name="Mackinder L."/>
            <person name="Mock T."/>
            <person name="Mueller-Roeber B."/>
            <person name="Pagarete A."/>
            <person name="Parker M."/>
            <person name="Probert I."/>
            <person name="Quesneville H."/>
            <person name="Raines C."/>
            <person name="Rensing S.A."/>
            <person name="Riano-Pachon D.M."/>
            <person name="Richier S."/>
            <person name="Rokitta S."/>
            <person name="Shiraiwa Y."/>
            <person name="Soanes D.M."/>
            <person name="van der Giezen M."/>
            <person name="Wahlund T.M."/>
            <person name="Williams B."/>
            <person name="Wilson W."/>
            <person name="Wolfe G."/>
            <person name="Wurch L.L."/>
        </authorList>
    </citation>
    <scope>NUCLEOTIDE SEQUENCE</scope>
</reference>
<dbReference type="InterPro" id="IPR011545">
    <property type="entry name" value="DEAD/DEAH_box_helicase_dom"/>
</dbReference>
<evidence type="ECO:0000256" key="4">
    <source>
        <dbReference type="ARBA" id="ARBA00022806"/>
    </source>
</evidence>
<feature type="region of interest" description="Disordered" evidence="6">
    <location>
        <begin position="624"/>
        <end position="651"/>
    </location>
</feature>
<feature type="compositionally biased region" description="Low complexity" evidence="6">
    <location>
        <begin position="624"/>
        <end position="636"/>
    </location>
</feature>
<feature type="compositionally biased region" description="Gly residues" evidence="6">
    <location>
        <begin position="66"/>
        <end position="77"/>
    </location>
</feature>
<dbReference type="PaxDb" id="2903-EOD41731"/>
<dbReference type="RefSeq" id="XP_005794160.1">
    <property type="nucleotide sequence ID" value="XM_005794103.1"/>
</dbReference>
<evidence type="ECO:0000313" key="10">
    <source>
        <dbReference type="EnsemblProtists" id="EOD41731"/>
    </source>
</evidence>
<dbReference type="EnsemblProtists" id="EOD41731">
    <property type="protein sequence ID" value="EOD41731"/>
    <property type="gene ID" value="EMIHUDRAFT_447449"/>
</dbReference>
<feature type="signal peptide" evidence="7">
    <location>
        <begin position="1"/>
        <end position="17"/>
    </location>
</feature>
<dbReference type="OMA" id="NHSAGGW"/>
<dbReference type="Pfam" id="PF00270">
    <property type="entry name" value="DEAD"/>
    <property type="match status" value="1"/>
</dbReference>
<dbReference type="PROSITE" id="PS51194">
    <property type="entry name" value="HELICASE_CTER"/>
    <property type="match status" value="1"/>
</dbReference>
<keyword evidence="5" id="KW-0067">ATP-binding</keyword>
<feature type="chain" id="PRO_5044291995" description="RNA helicase" evidence="7">
    <location>
        <begin position="18"/>
        <end position="651"/>
    </location>
</feature>
<dbReference type="PROSITE" id="PS51192">
    <property type="entry name" value="HELICASE_ATP_BIND_1"/>
    <property type="match status" value="1"/>
</dbReference>
<evidence type="ECO:0000256" key="1">
    <source>
        <dbReference type="ARBA" id="ARBA00012552"/>
    </source>
</evidence>
<dbReference type="AlphaFoldDB" id="A0A0D3L146"/>
<proteinExistence type="predicted"/>
<dbReference type="HOGENOM" id="CLU_421181_0_0_1"/>
<feature type="compositionally biased region" description="Low complexity" evidence="6">
    <location>
        <begin position="30"/>
        <end position="40"/>
    </location>
</feature>
<dbReference type="SUPFAM" id="SSF52540">
    <property type="entry name" value="P-loop containing nucleoside triphosphate hydrolases"/>
    <property type="match status" value="1"/>
</dbReference>
<keyword evidence="2" id="KW-0547">Nucleotide-binding</keyword>
<feature type="compositionally biased region" description="Polar residues" evidence="6">
    <location>
        <begin position="52"/>
        <end position="61"/>
    </location>
</feature>
<keyword evidence="3" id="KW-0378">Hydrolase</keyword>
<feature type="region of interest" description="Disordered" evidence="6">
    <location>
        <begin position="18"/>
        <end position="107"/>
    </location>
</feature>
<reference evidence="10" key="2">
    <citation type="submission" date="2024-10" db="UniProtKB">
        <authorList>
            <consortium name="EnsemblProtists"/>
        </authorList>
    </citation>
    <scope>IDENTIFICATION</scope>
</reference>
<dbReference type="GeneID" id="17287001"/>
<dbReference type="SMART" id="SM00490">
    <property type="entry name" value="HELICc"/>
    <property type="match status" value="1"/>
</dbReference>
<dbReference type="GO" id="GO:0005524">
    <property type="term" value="F:ATP binding"/>
    <property type="evidence" value="ECO:0007669"/>
    <property type="project" value="UniProtKB-KW"/>
</dbReference>
<dbReference type="CDD" id="cd18787">
    <property type="entry name" value="SF2_C_DEAD"/>
    <property type="match status" value="1"/>
</dbReference>
<dbReference type="GO" id="GO:0003676">
    <property type="term" value="F:nucleic acid binding"/>
    <property type="evidence" value="ECO:0007669"/>
    <property type="project" value="InterPro"/>
</dbReference>
<evidence type="ECO:0000256" key="7">
    <source>
        <dbReference type="SAM" id="SignalP"/>
    </source>
</evidence>
<evidence type="ECO:0000256" key="3">
    <source>
        <dbReference type="ARBA" id="ARBA00022801"/>
    </source>
</evidence>
<sequence>MRSLLLLLSLAGSIGLAARGAGRAPGGGSRRVSSTASSRRYTVGRGNGGNSQGSVRSNAANSQGSVRGGASSGGGNSGSAASTGGRGSHGRVAGKGASSLSAADNKARKASERRLQLEKMETKLAAEASFFWQCVATATSGGDVSGASGLAPAARDAEALFPPEAVASPDAIDFSRYDAIPVSRHGAGEAVPPLADFADLRTELPSFAAANLLSDDRLGYRAPTPIQKHTVPLALAGHDVLACAQTGSGKTAAFLLPLIARVADAAPAQEPSTLGPVWTEPLVEAALALQAEGGQAGGGAEARSNAQGANARPQLEVLAAGAEILVATPGRLADFVGRELVSLAAVQVLVLDEVSWTGELSGARLLAVSEAQPSCDRRLVEQSGLPPKERRATLLFSATFSAPMRRAYLRAPHARVEVGRVGSSTSAIEQSLVLACDGDTDRQTAARPHTPPNVVLLDPGSRRSKLELLLPLVRKDERSIVFCGKKHVCAAVRKRLGAAGVSAVEIHGDRSQSQRESALADFRAGEADVLVATDVAARGLDVPDVAHVIQFDLPNGRDEFDAYVHRIGRTGRAGKTGRATSLFVPGDEPKVGNGALWLDLHRTFGECAQPLPAWFDGVRPPNARLPGGAAAPGRSSYARKRRARAASPRTD</sequence>
<protein>
    <recommendedName>
        <fullName evidence="1">RNA helicase</fullName>
        <ecNumber evidence="1">3.6.4.13</ecNumber>
    </recommendedName>
</protein>
<dbReference type="PANTHER" id="PTHR47958">
    <property type="entry name" value="ATP-DEPENDENT RNA HELICASE DBP3"/>
    <property type="match status" value="1"/>
</dbReference>
<evidence type="ECO:0000313" key="11">
    <source>
        <dbReference type="Proteomes" id="UP000013827"/>
    </source>
</evidence>
<dbReference type="InterPro" id="IPR014001">
    <property type="entry name" value="Helicase_ATP-bd"/>
</dbReference>
<name>A0A0D3L146_EMIH1</name>
<evidence type="ECO:0000256" key="6">
    <source>
        <dbReference type="SAM" id="MobiDB-lite"/>
    </source>
</evidence>
<dbReference type="InterPro" id="IPR001650">
    <property type="entry name" value="Helicase_C-like"/>
</dbReference>
<feature type="domain" description="Helicase C-terminal" evidence="9">
    <location>
        <begin position="465"/>
        <end position="619"/>
    </location>
</feature>
<dbReference type="GO" id="GO:0016787">
    <property type="term" value="F:hydrolase activity"/>
    <property type="evidence" value="ECO:0007669"/>
    <property type="project" value="UniProtKB-KW"/>
</dbReference>
<accession>A0A0D3L146</accession>
<dbReference type="STRING" id="2903.R1G109"/>
<dbReference type="GO" id="GO:0003724">
    <property type="term" value="F:RNA helicase activity"/>
    <property type="evidence" value="ECO:0007669"/>
    <property type="project" value="UniProtKB-EC"/>
</dbReference>
<organism evidence="10 11">
    <name type="scientific">Emiliania huxleyi (strain CCMP1516)</name>
    <dbReference type="NCBI Taxonomy" id="280463"/>
    <lineage>
        <taxon>Eukaryota</taxon>
        <taxon>Haptista</taxon>
        <taxon>Haptophyta</taxon>
        <taxon>Prymnesiophyceae</taxon>
        <taxon>Isochrysidales</taxon>
        <taxon>Noelaerhabdaceae</taxon>
        <taxon>Emiliania</taxon>
    </lineage>
</organism>
<dbReference type="Pfam" id="PF00271">
    <property type="entry name" value="Helicase_C"/>
    <property type="match status" value="1"/>
</dbReference>
<keyword evidence="11" id="KW-1185">Reference proteome</keyword>
<dbReference type="EC" id="3.6.4.13" evidence="1"/>
<keyword evidence="4" id="KW-0347">Helicase</keyword>
<feature type="domain" description="Helicase ATP-binding" evidence="8">
    <location>
        <begin position="231"/>
        <end position="418"/>
    </location>
</feature>